<evidence type="ECO:0000313" key="1">
    <source>
        <dbReference type="EMBL" id="SMQ22888.1"/>
    </source>
</evidence>
<proteinExistence type="predicted"/>
<accession>A0ACD2U0K0</accession>
<name>A0ACD2U0K0_9PSED</name>
<evidence type="ECO:0000313" key="2">
    <source>
        <dbReference type="Proteomes" id="UP001158048"/>
    </source>
</evidence>
<gene>
    <name evidence="1" type="ORF">SAMN04488483_0634</name>
</gene>
<keyword evidence="2" id="KW-1185">Reference proteome</keyword>
<sequence length="84" mass="9568">MQRGCDLLILTLKIKRSQRAAAPTGMPDFAYELERSICYPAGDECEIIRAQGSLGESRVFFSSSEQVFDNHQIDDPERNQHEHI</sequence>
<organism evidence="1 2">
    <name type="scientific">Pseudomonas helmanticensis</name>
    <dbReference type="NCBI Taxonomy" id="1471381"/>
    <lineage>
        <taxon>Bacteria</taxon>
        <taxon>Pseudomonadati</taxon>
        <taxon>Pseudomonadota</taxon>
        <taxon>Gammaproteobacteria</taxon>
        <taxon>Pseudomonadales</taxon>
        <taxon>Pseudomonadaceae</taxon>
        <taxon>Pseudomonas</taxon>
    </lineage>
</organism>
<protein>
    <submittedName>
        <fullName evidence="1">Uncharacterized protein</fullName>
    </submittedName>
</protein>
<dbReference type="Proteomes" id="UP001158048">
    <property type="component" value="Unassembled WGS sequence"/>
</dbReference>
<reference evidence="1" key="1">
    <citation type="submission" date="2017-05" db="EMBL/GenBank/DDBJ databases">
        <authorList>
            <person name="Varghese N."/>
            <person name="Submissions S."/>
        </authorList>
    </citation>
    <scope>NUCLEOTIDE SEQUENCE</scope>
    <source>
        <strain evidence="1">LMG 28168</strain>
    </source>
</reference>
<dbReference type="EMBL" id="FXUY01000001">
    <property type="protein sequence ID" value="SMQ22888.1"/>
    <property type="molecule type" value="Genomic_DNA"/>
</dbReference>
<comment type="caution">
    <text evidence="1">The sequence shown here is derived from an EMBL/GenBank/DDBJ whole genome shotgun (WGS) entry which is preliminary data.</text>
</comment>